<evidence type="ECO:0000313" key="2">
    <source>
        <dbReference type="EMBL" id="GAV04564.1"/>
    </source>
</evidence>
<name>A0A1D1VZV9_RAMVA</name>
<reference evidence="2 3" key="1">
    <citation type="journal article" date="2016" name="Nat. Commun.">
        <title>Extremotolerant tardigrade genome and improved radiotolerance of human cultured cells by tardigrade-unique protein.</title>
        <authorList>
            <person name="Hashimoto T."/>
            <person name="Horikawa D.D."/>
            <person name="Saito Y."/>
            <person name="Kuwahara H."/>
            <person name="Kozuka-Hata H."/>
            <person name="Shin-I T."/>
            <person name="Minakuchi Y."/>
            <person name="Ohishi K."/>
            <person name="Motoyama A."/>
            <person name="Aizu T."/>
            <person name="Enomoto A."/>
            <person name="Kondo K."/>
            <person name="Tanaka S."/>
            <person name="Hara Y."/>
            <person name="Koshikawa S."/>
            <person name="Sagara H."/>
            <person name="Miura T."/>
            <person name="Yokobori S."/>
            <person name="Miyagawa K."/>
            <person name="Suzuki Y."/>
            <person name="Kubo T."/>
            <person name="Oyama M."/>
            <person name="Kohara Y."/>
            <person name="Fujiyama A."/>
            <person name="Arakawa K."/>
            <person name="Katayama T."/>
            <person name="Toyoda A."/>
            <person name="Kunieda T."/>
        </authorList>
    </citation>
    <scope>NUCLEOTIDE SEQUENCE [LARGE SCALE GENOMIC DNA]</scope>
    <source>
        <strain evidence="2 3">YOKOZUNA-1</strain>
    </source>
</reference>
<dbReference type="Proteomes" id="UP000186922">
    <property type="component" value="Unassembled WGS sequence"/>
</dbReference>
<protein>
    <submittedName>
        <fullName evidence="2">Uncharacterized protein</fullName>
    </submittedName>
</protein>
<comment type="caution">
    <text evidence="2">The sequence shown here is derived from an EMBL/GenBank/DDBJ whole genome shotgun (WGS) entry which is preliminary data.</text>
</comment>
<feature type="signal peptide" evidence="1">
    <location>
        <begin position="1"/>
        <end position="21"/>
    </location>
</feature>
<keyword evidence="1" id="KW-0732">Signal</keyword>
<dbReference type="PROSITE" id="PS51257">
    <property type="entry name" value="PROKAR_LIPOPROTEIN"/>
    <property type="match status" value="1"/>
</dbReference>
<evidence type="ECO:0000313" key="3">
    <source>
        <dbReference type="Proteomes" id="UP000186922"/>
    </source>
</evidence>
<keyword evidence="3" id="KW-1185">Reference proteome</keyword>
<gene>
    <name evidence="2" type="primary">RvY_14831-1</name>
    <name evidence="2" type="synonym">RvY_14831.1</name>
    <name evidence="2" type="ORF">RvY_14831</name>
</gene>
<organism evidence="2 3">
    <name type="scientific">Ramazzottius varieornatus</name>
    <name type="common">Water bear</name>
    <name type="synonym">Tardigrade</name>
    <dbReference type="NCBI Taxonomy" id="947166"/>
    <lineage>
        <taxon>Eukaryota</taxon>
        <taxon>Metazoa</taxon>
        <taxon>Ecdysozoa</taxon>
        <taxon>Tardigrada</taxon>
        <taxon>Eutardigrada</taxon>
        <taxon>Parachela</taxon>
        <taxon>Hypsibioidea</taxon>
        <taxon>Ramazzottiidae</taxon>
        <taxon>Ramazzottius</taxon>
    </lineage>
</organism>
<accession>A0A1D1VZV9</accession>
<feature type="chain" id="PRO_5008899038" evidence="1">
    <location>
        <begin position="22"/>
        <end position="60"/>
    </location>
</feature>
<evidence type="ECO:0000256" key="1">
    <source>
        <dbReference type="SAM" id="SignalP"/>
    </source>
</evidence>
<sequence length="60" mass="6463">MERCHTVVAVLGLCGLFTACATVNEASTTGNGNEVQPEAALGDWSEQVWEMESTRGRHLV</sequence>
<dbReference type="EMBL" id="BDGG01000011">
    <property type="protein sequence ID" value="GAV04564.1"/>
    <property type="molecule type" value="Genomic_DNA"/>
</dbReference>
<proteinExistence type="predicted"/>
<dbReference type="AlphaFoldDB" id="A0A1D1VZV9"/>